<keyword evidence="2" id="KW-1185">Reference proteome</keyword>
<organism evidence="1 2">
    <name type="scientific">Nocardia tenerifensis</name>
    <dbReference type="NCBI Taxonomy" id="228006"/>
    <lineage>
        <taxon>Bacteria</taxon>
        <taxon>Bacillati</taxon>
        <taxon>Actinomycetota</taxon>
        <taxon>Actinomycetes</taxon>
        <taxon>Mycobacteriales</taxon>
        <taxon>Nocardiaceae</taxon>
        <taxon>Nocardia</taxon>
    </lineage>
</organism>
<protein>
    <submittedName>
        <fullName evidence="1">Beta-lactamase class A</fullName>
    </submittedName>
</protein>
<dbReference type="Gene3D" id="3.40.710.10">
    <property type="entry name" value="DD-peptidase/beta-lactamase superfamily"/>
    <property type="match status" value="1"/>
</dbReference>
<dbReference type="AlphaFoldDB" id="A0A318JU21"/>
<dbReference type="Proteomes" id="UP000247569">
    <property type="component" value="Unassembled WGS sequence"/>
</dbReference>
<name>A0A318JU21_9NOCA</name>
<evidence type="ECO:0000313" key="2">
    <source>
        <dbReference type="Proteomes" id="UP000247569"/>
    </source>
</evidence>
<proteinExistence type="predicted"/>
<comment type="caution">
    <text evidence="1">The sequence shown here is derived from an EMBL/GenBank/DDBJ whole genome shotgun (WGS) entry which is preliminary data.</text>
</comment>
<dbReference type="PANTHER" id="PTHR35333">
    <property type="entry name" value="BETA-LACTAMASE"/>
    <property type="match status" value="1"/>
</dbReference>
<accession>A0A318JU21</accession>
<dbReference type="SUPFAM" id="SSF56601">
    <property type="entry name" value="beta-lactamase/transpeptidase-like"/>
    <property type="match status" value="1"/>
</dbReference>
<dbReference type="InterPro" id="IPR000871">
    <property type="entry name" value="Beta-lactam_class-A"/>
</dbReference>
<evidence type="ECO:0000313" key="1">
    <source>
        <dbReference type="EMBL" id="PXX59142.1"/>
    </source>
</evidence>
<dbReference type="EMBL" id="QJKF01000012">
    <property type="protein sequence ID" value="PXX59142.1"/>
    <property type="molecule type" value="Genomic_DNA"/>
</dbReference>
<dbReference type="PANTHER" id="PTHR35333:SF3">
    <property type="entry name" value="BETA-LACTAMASE-TYPE TRANSPEPTIDASE FOLD CONTAINING PROTEIN"/>
    <property type="match status" value="1"/>
</dbReference>
<gene>
    <name evidence="1" type="ORF">DFR70_11259</name>
</gene>
<dbReference type="GO" id="GO:0008800">
    <property type="term" value="F:beta-lactamase activity"/>
    <property type="evidence" value="ECO:0007669"/>
    <property type="project" value="InterPro"/>
</dbReference>
<reference evidence="1 2" key="1">
    <citation type="submission" date="2018-05" db="EMBL/GenBank/DDBJ databases">
        <title>Genomic Encyclopedia of Type Strains, Phase IV (KMG-IV): sequencing the most valuable type-strain genomes for metagenomic binning, comparative biology and taxonomic classification.</title>
        <authorList>
            <person name="Goeker M."/>
        </authorList>
    </citation>
    <scope>NUCLEOTIDE SEQUENCE [LARGE SCALE GENOMIC DNA]</scope>
    <source>
        <strain evidence="1 2">DSM 44704</strain>
    </source>
</reference>
<dbReference type="InterPro" id="IPR012338">
    <property type="entry name" value="Beta-lactam/transpept-like"/>
</dbReference>
<sequence length="300" mass="32325">MRLWSLVRQPSPATRSVPRVAASACVLAAAAILIPSAPTLLPNAAAVPLAHTSGCLAGFDCDMSNRITQVDQYLSGRPGVTGYVVRDRVSGGVYANANAENAVWTASTIKLAIAEDLLNRARIGAITLTPEDRGAMELMLATSNDQAADRLWMKYGGLDRMAFNNAFRANGMNTLVPQPTTTALFPDWSFQKCTAADLDRLMDNILTRMHPDDRAYLLDRMRAVDSNQHWGVWGAGQQMRPGLKNGWSDEQGGWVVNSVGFAGPGERYTLAIMTSLGEGGVFTDGAETDTKVAEMLFAGR</sequence>
<dbReference type="GO" id="GO:0046677">
    <property type="term" value="P:response to antibiotic"/>
    <property type="evidence" value="ECO:0007669"/>
    <property type="project" value="InterPro"/>
</dbReference>
<dbReference type="GO" id="GO:0030655">
    <property type="term" value="P:beta-lactam antibiotic catabolic process"/>
    <property type="evidence" value="ECO:0007669"/>
    <property type="project" value="InterPro"/>
</dbReference>